<dbReference type="NCBIfam" id="TIGR02122">
    <property type="entry name" value="TRAP_TAXI"/>
    <property type="match status" value="1"/>
</dbReference>
<reference evidence="2" key="1">
    <citation type="submission" date="2006-09" db="EMBL/GenBank/DDBJ databases">
        <title>Complete sequence of Rhodopseudomonas palustris BisA53.</title>
        <authorList>
            <consortium name="US DOE Joint Genome Institute"/>
            <person name="Copeland A."/>
            <person name="Lucas S."/>
            <person name="Lapidus A."/>
            <person name="Barry K."/>
            <person name="Detter J.C."/>
            <person name="Glavina del Rio T."/>
            <person name="Hammon N."/>
            <person name="Israni S."/>
            <person name="Dalin E."/>
            <person name="Tice H."/>
            <person name="Pitluck S."/>
            <person name="Chain P."/>
            <person name="Malfatti S."/>
            <person name="Shin M."/>
            <person name="Vergez L."/>
            <person name="Schmutz J."/>
            <person name="Larimer F."/>
            <person name="Land M."/>
            <person name="Hauser L."/>
            <person name="Pelletier D.A."/>
            <person name="Kyrpides N."/>
            <person name="Kim E."/>
            <person name="Harwood C.S."/>
            <person name="Oda Y."/>
            <person name="Richardson P."/>
        </authorList>
    </citation>
    <scope>NUCLEOTIDE SEQUENCE [LARGE SCALE GENOMIC DNA]</scope>
    <source>
        <strain evidence="2">BisA53</strain>
    </source>
</reference>
<dbReference type="HOGENOM" id="CLU_033215_6_0_5"/>
<feature type="transmembrane region" description="Helical" evidence="1">
    <location>
        <begin position="358"/>
        <end position="380"/>
    </location>
</feature>
<dbReference type="Pfam" id="PF16868">
    <property type="entry name" value="NMT1_3"/>
    <property type="match status" value="1"/>
</dbReference>
<dbReference type="KEGG" id="rpe:RPE_2709"/>
<evidence type="ECO:0000313" key="2">
    <source>
        <dbReference type="EMBL" id="ABJ06646.1"/>
    </source>
</evidence>
<dbReference type="InterPro" id="IPR011852">
    <property type="entry name" value="TRAP_TAXI"/>
</dbReference>
<evidence type="ECO:0000256" key="1">
    <source>
        <dbReference type="SAM" id="Phobius"/>
    </source>
</evidence>
<gene>
    <name evidence="2" type="ordered locus">RPE_2709</name>
</gene>
<dbReference type="Gene3D" id="3.40.190.10">
    <property type="entry name" value="Periplasmic binding protein-like II"/>
    <property type="match status" value="2"/>
</dbReference>
<organism evidence="2">
    <name type="scientific">Rhodopseudomonas palustris (strain BisA53)</name>
    <dbReference type="NCBI Taxonomy" id="316055"/>
    <lineage>
        <taxon>Bacteria</taxon>
        <taxon>Pseudomonadati</taxon>
        <taxon>Pseudomonadota</taxon>
        <taxon>Alphaproteobacteria</taxon>
        <taxon>Hyphomicrobiales</taxon>
        <taxon>Nitrobacteraceae</taxon>
        <taxon>Rhodopseudomonas</taxon>
    </lineage>
</organism>
<keyword evidence="1" id="KW-1133">Transmembrane helix</keyword>
<proteinExistence type="predicted"/>
<dbReference type="PANTHER" id="PTHR42941">
    <property type="entry name" value="SLL1037 PROTEIN"/>
    <property type="match status" value="1"/>
</dbReference>
<sequence length="476" mass="51337">MSLSLKRLFSRQFVDGPELVGPSLPTAARSRREKASFIILAGVLAVVGAVASGYYFTMRPVPLRFAVGPQGSDDVRVVQALAQAFSRDHNSVRLRPLPTDGALGSAKALAEGKADLAVIRGDLEVPKDAQAVAVLRKNVAVIWVPAKKLKKGEARITKITQIAGKRIGIIGRTPANVDLLKVVLQQYGVDTTKLDIVQFSTSEVADAIKDHKVEVFLAAGPVNSKITAEAISASSRDGAPSFLAIDSAEAIAQNHASYESAEIPAGAFGGSPPRPDDDVKTISFNHLIVARKSLSEHTVAAFTRQLFAVRQSLMTDFPLAAKIETPDTDKDAAIPAHPGAAAFVDGEEKTFLDRYSDYIWWSLMGFSAFGSIGAWLASYLRKDERNTNFTQRERLLDMIATARKSDSMDELDALQQEADGILRDTLNCYESGAIEEGTLTAFNIALEQFHNAVADRKALLLSLPPSPVRTARPQAV</sequence>
<dbReference type="OrthoDB" id="252197at2"/>
<name>Q07N38_RHOP5</name>
<accession>Q07N38</accession>
<dbReference type="PANTHER" id="PTHR42941:SF1">
    <property type="entry name" value="SLL1037 PROTEIN"/>
    <property type="match status" value="1"/>
</dbReference>
<keyword evidence="2" id="KW-0675">Receptor</keyword>
<keyword evidence="1" id="KW-0812">Transmembrane</keyword>
<dbReference type="STRING" id="316055.RPE_2709"/>
<dbReference type="EMBL" id="CP000463">
    <property type="protein sequence ID" value="ABJ06646.1"/>
    <property type="molecule type" value="Genomic_DNA"/>
</dbReference>
<dbReference type="eggNOG" id="COG2358">
    <property type="taxonomic scope" value="Bacteria"/>
</dbReference>
<dbReference type="SUPFAM" id="SSF53850">
    <property type="entry name" value="Periplasmic binding protein-like II"/>
    <property type="match status" value="1"/>
</dbReference>
<dbReference type="AlphaFoldDB" id="Q07N38"/>
<keyword evidence="1" id="KW-0472">Membrane</keyword>
<feature type="transmembrane region" description="Helical" evidence="1">
    <location>
        <begin position="37"/>
        <end position="56"/>
    </location>
</feature>
<protein>
    <submittedName>
        <fullName evidence="2">TRAP transporter solute receptor, TAXI family</fullName>
    </submittedName>
</protein>